<dbReference type="GO" id="GO:0005634">
    <property type="term" value="C:nucleus"/>
    <property type="evidence" value="ECO:0007669"/>
    <property type="project" value="TreeGrafter"/>
</dbReference>
<dbReference type="AlphaFoldDB" id="A0AAD5YE01"/>
<dbReference type="Gene3D" id="3.40.50.1820">
    <property type="entry name" value="alpha/beta hydrolase"/>
    <property type="match status" value="1"/>
</dbReference>
<dbReference type="SUPFAM" id="SSF53474">
    <property type="entry name" value="alpha/beta-Hydrolases"/>
    <property type="match status" value="1"/>
</dbReference>
<evidence type="ECO:0000313" key="5">
    <source>
        <dbReference type="Proteomes" id="UP001212997"/>
    </source>
</evidence>
<evidence type="ECO:0000313" key="4">
    <source>
        <dbReference type="EMBL" id="KAJ3477125.1"/>
    </source>
</evidence>
<dbReference type="Proteomes" id="UP001212997">
    <property type="component" value="Unassembled WGS sequence"/>
</dbReference>
<dbReference type="Pfam" id="PF03959">
    <property type="entry name" value="FSH1"/>
    <property type="match status" value="1"/>
</dbReference>
<dbReference type="InterPro" id="IPR005645">
    <property type="entry name" value="FSH-like_dom"/>
</dbReference>
<reference evidence="4" key="1">
    <citation type="submission" date="2022-07" db="EMBL/GenBank/DDBJ databases">
        <title>Genome Sequence of Physisporinus lineatus.</title>
        <authorList>
            <person name="Buettner E."/>
        </authorList>
    </citation>
    <scope>NUCLEOTIDE SEQUENCE</scope>
    <source>
        <strain evidence="4">VT162</strain>
    </source>
</reference>
<keyword evidence="1" id="KW-0378">Hydrolase</keyword>
<feature type="region of interest" description="Disordered" evidence="2">
    <location>
        <begin position="67"/>
        <end position="87"/>
    </location>
</feature>
<evidence type="ECO:0000256" key="2">
    <source>
        <dbReference type="SAM" id="MobiDB-lite"/>
    </source>
</evidence>
<accession>A0AAD5YE01</accession>
<evidence type="ECO:0000259" key="3">
    <source>
        <dbReference type="Pfam" id="PF03959"/>
    </source>
</evidence>
<protein>
    <recommendedName>
        <fullName evidence="3">Serine hydrolase domain-containing protein</fullName>
    </recommendedName>
</protein>
<dbReference type="GO" id="GO:0016787">
    <property type="term" value="F:hydrolase activity"/>
    <property type="evidence" value="ECO:0007669"/>
    <property type="project" value="UniProtKB-KW"/>
</dbReference>
<sequence>MSKPASKVLVLHGYAQSGTILSKRMGAVRKACGKDVDLVFLDGPHVLSPVDLAETFNTTEELGAADASASDVDPALKPRGWWHPDPERKKTKGIEASLIMLRDILAKDHYEGVFGFSQGASMAAVLAALVRTTIRQQIHISDHAWDPR</sequence>
<dbReference type="InterPro" id="IPR029058">
    <property type="entry name" value="AB_hydrolase_fold"/>
</dbReference>
<gene>
    <name evidence="4" type="ORF">NLI96_g10679</name>
</gene>
<comment type="caution">
    <text evidence="4">The sequence shown here is derived from an EMBL/GenBank/DDBJ whole genome shotgun (WGS) entry which is preliminary data.</text>
</comment>
<organism evidence="4 5">
    <name type="scientific">Meripilus lineatus</name>
    <dbReference type="NCBI Taxonomy" id="2056292"/>
    <lineage>
        <taxon>Eukaryota</taxon>
        <taxon>Fungi</taxon>
        <taxon>Dikarya</taxon>
        <taxon>Basidiomycota</taxon>
        <taxon>Agaricomycotina</taxon>
        <taxon>Agaricomycetes</taxon>
        <taxon>Polyporales</taxon>
        <taxon>Meripilaceae</taxon>
        <taxon>Meripilus</taxon>
    </lineage>
</organism>
<feature type="domain" description="Serine hydrolase" evidence="3">
    <location>
        <begin position="4"/>
        <end position="135"/>
    </location>
</feature>
<keyword evidence="5" id="KW-1185">Reference proteome</keyword>
<dbReference type="EMBL" id="JANAWD010000628">
    <property type="protein sequence ID" value="KAJ3477125.1"/>
    <property type="molecule type" value="Genomic_DNA"/>
</dbReference>
<evidence type="ECO:0000256" key="1">
    <source>
        <dbReference type="ARBA" id="ARBA00022801"/>
    </source>
</evidence>
<proteinExistence type="predicted"/>
<dbReference type="PANTHER" id="PTHR48070">
    <property type="entry name" value="ESTERASE OVCA2"/>
    <property type="match status" value="1"/>
</dbReference>
<name>A0AAD5YE01_9APHY</name>
<dbReference type="PANTHER" id="PTHR48070:SF6">
    <property type="entry name" value="ESTERASE OVCA2"/>
    <property type="match status" value="1"/>
</dbReference>
<dbReference type="InterPro" id="IPR050593">
    <property type="entry name" value="LovG"/>
</dbReference>
<dbReference type="GO" id="GO:0005737">
    <property type="term" value="C:cytoplasm"/>
    <property type="evidence" value="ECO:0007669"/>
    <property type="project" value="TreeGrafter"/>
</dbReference>